<evidence type="ECO:0000256" key="1">
    <source>
        <dbReference type="SAM" id="Phobius"/>
    </source>
</evidence>
<sequence>MSGDSRNRDELRTELEAALAARRDLGPEYEHALVESFLDRMDHQLRDDRRSRLASEREAAAATRDRARESMGLALGSLGIGVPLSGIATSSSGLWGLVVTWLGILGINAIHAWFRRARRQHG</sequence>
<dbReference type="RefSeq" id="WP_071656674.1">
    <property type="nucleotide sequence ID" value="NZ_MLCF01000056.1"/>
</dbReference>
<dbReference type="EMBL" id="MLCF01000056">
    <property type="protein sequence ID" value="OIV37346.1"/>
    <property type="molecule type" value="Genomic_DNA"/>
</dbReference>
<keyword evidence="1" id="KW-1133">Transmembrane helix</keyword>
<dbReference type="STRING" id="1428644.BIV57_11420"/>
<name>A0A1J7CCF0_9ACTN</name>
<proteinExistence type="predicted"/>
<reference evidence="2 3" key="1">
    <citation type="submission" date="2016-10" db="EMBL/GenBank/DDBJ databases">
        <title>Genome sequence of Streptomyces gilvigriseus MUSC 26.</title>
        <authorList>
            <person name="Lee L.-H."/>
            <person name="Ser H.-L."/>
        </authorList>
    </citation>
    <scope>NUCLEOTIDE SEQUENCE [LARGE SCALE GENOMIC DNA]</scope>
    <source>
        <strain evidence="2 3">MUSC 26</strain>
    </source>
</reference>
<protein>
    <submittedName>
        <fullName evidence="2">Uncharacterized protein</fullName>
    </submittedName>
</protein>
<dbReference type="Proteomes" id="UP000243342">
    <property type="component" value="Unassembled WGS sequence"/>
</dbReference>
<evidence type="ECO:0000313" key="3">
    <source>
        <dbReference type="Proteomes" id="UP000243342"/>
    </source>
</evidence>
<comment type="caution">
    <text evidence="2">The sequence shown here is derived from an EMBL/GenBank/DDBJ whole genome shotgun (WGS) entry which is preliminary data.</text>
</comment>
<dbReference type="AlphaFoldDB" id="A0A1J7CCF0"/>
<dbReference type="OrthoDB" id="3854538at2"/>
<organism evidence="2 3">
    <name type="scientific">Mangrovactinospora gilvigrisea</name>
    <dbReference type="NCBI Taxonomy" id="1428644"/>
    <lineage>
        <taxon>Bacteria</taxon>
        <taxon>Bacillati</taxon>
        <taxon>Actinomycetota</taxon>
        <taxon>Actinomycetes</taxon>
        <taxon>Kitasatosporales</taxon>
        <taxon>Streptomycetaceae</taxon>
        <taxon>Mangrovactinospora</taxon>
    </lineage>
</organism>
<keyword evidence="3" id="KW-1185">Reference proteome</keyword>
<feature type="transmembrane region" description="Helical" evidence="1">
    <location>
        <begin position="94"/>
        <end position="114"/>
    </location>
</feature>
<accession>A0A1J7CCF0</accession>
<keyword evidence="1" id="KW-0472">Membrane</keyword>
<evidence type="ECO:0000313" key="2">
    <source>
        <dbReference type="EMBL" id="OIV37346.1"/>
    </source>
</evidence>
<feature type="transmembrane region" description="Helical" evidence="1">
    <location>
        <begin position="71"/>
        <end position="88"/>
    </location>
</feature>
<keyword evidence="1" id="KW-0812">Transmembrane</keyword>
<gene>
    <name evidence="2" type="ORF">BIV57_11420</name>
</gene>